<reference evidence="1 2" key="1">
    <citation type="submission" date="2016-02" db="EMBL/GenBank/DDBJ databases">
        <title>Genome analysis of coral dinoflagellate symbionts highlights evolutionary adaptations to a symbiotic lifestyle.</title>
        <authorList>
            <person name="Aranda M."/>
            <person name="Li Y."/>
            <person name="Liew Y.J."/>
            <person name="Baumgarten S."/>
            <person name="Simakov O."/>
            <person name="Wilson M."/>
            <person name="Piel J."/>
            <person name="Ashoor H."/>
            <person name="Bougouffa S."/>
            <person name="Bajic V.B."/>
            <person name="Ryu T."/>
            <person name="Ravasi T."/>
            <person name="Bayer T."/>
            <person name="Micklem G."/>
            <person name="Kim H."/>
            <person name="Bhak J."/>
            <person name="Lajeunesse T.C."/>
            <person name="Voolstra C.R."/>
        </authorList>
    </citation>
    <scope>NUCLEOTIDE SEQUENCE [LARGE SCALE GENOMIC DNA]</scope>
    <source>
        <strain evidence="1 2">CCMP2467</strain>
    </source>
</reference>
<feature type="non-terminal residue" evidence="1">
    <location>
        <position position="46"/>
    </location>
</feature>
<evidence type="ECO:0000313" key="1">
    <source>
        <dbReference type="EMBL" id="OLP74301.1"/>
    </source>
</evidence>
<organism evidence="1 2">
    <name type="scientific">Symbiodinium microadriaticum</name>
    <name type="common">Dinoflagellate</name>
    <name type="synonym">Zooxanthella microadriatica</name>
    <dbReference type="NCBI Taxonomy" id="2951"/>
    <lineage>
        <taxon>Eukaryota</taxon>
        <taxon>Sar</taxon>
        <taxon>Alveolata</taxon>
        <taxon>Dinophyceae</taxon>
        <taxon>Suessiales</taxon>
        <taxon>Symbiodiniaceae</taxon>
        <taxon>Symbiodinium</taxon>
    </lineage>
</organism>
<sequence length="46" mass="5714">MRSVPCLWYFVYMFRVRLRRIIEKLTAKTKPKKIIVCMLYYLDETP</sequence>
<dbReference type="Proteomes" id="UP000186817">
    <property type="component" value="Unassembled WGS sequence"/>
</dbReference>
<comment type="caution">
    <text evidence="1">The sequence shown here is derived from an EMBL/GenBank/DDBJ whole genome shotgun (WGS) entry which is preliminary data.</text>
</comment>
<protein>
    <submittedName>
        <fullName evidence="1">Uncharacterized protein</fullName>
    </submittedName>
</protein>
<accession>A0A1Q9BUD3</accession>
<dbReference type="OrthoDB" id="2150942at2759"/>
<dbReference type="AlphaFoldDB" id="A0A1Q9BUD3"/>
<name>A0A1Q9BUD3_SYMMI</name>
<proteinExistence type="predicted"/>
<evidence type="ECO:0000313" key="2">
    <source>
        <dbReference type="Proteomes" id="UP000186817"/>
    </source>
</evidence>
<dbReference type="EMBL" id="LSRX01003950">
    <property type="protein sequence ID" value="OLP74301.1"/>
    <property type="molecule type" value="Genomic_DNA"/>
</dbReference>
<keyword evidence="2" id="KW-1185">Reference proteome</keyword>
<gene>
    <name evidence="1" type="ORF">AK812_SmicGene46200</name>
</gene>